<dbReference type="GO" id="GO:0005524">
    <property type="term" value="F:ATP binding"/>
    <property type="evidence" value="ECO:0007669"/>
    <property type="project" value="InterPro"/>
</dbReference>
<keyword evidence="4" id="KW-0833">Ubl conjugation pathway</keyword>
<evidence type="ECO:0000256" key="3">
    <source>
        <dbReference type="ARBA" id="ARBA00022771"/>
    </source>
</evidence>
<evidence type="ECO:0000259" key="8">
    <source>
        <dbReference type="PROSITE" id="PS50089"/>
    </source>
</evidence>
<dbReference type="GO" id="GO:0005730">
    <property type="term" value="C:nucleolus"/>
    <property type="evidence" value="ECO:0007669"/>
    <property type="project" value="TreeGrafter"/>
</dbReference>
<dbReference type="SUPFAM" id="SSF52540">
    <property type="entry name" value="P-loop containing nucleoside triphosphate hydrolases"/>
    <property type="match status" value="2"/>
</dbReference>
<keyword evidence="1" id="KW-0808">Transferase</keyword>
<evidence type="ECO:0000256" key="4">
    <source>
        <dbReference type="ARBA" id="ARBA00022786"/>
    </source>
</evidence>
<name>A0A8C5R9N5_9ANUR</name>
<sequence>MLAQLSWTSQEWDIRIPCHSVCEVLQSRLLCLDQVLPSFQEFYVCNVLTYFISTHRSSDPANLVTVYFHVIVSKDFKVNPEEDRVVVKAEGISGYINWKDEVCEMNWSKNLEHHGLLFEGQVKLHKGNLGKNIPYKYVILRKDKKPEFEFIYYADKPENSHVNRCLYMTLAGDEWHQYDDICMKENKGTFRSLLNTFSSMFQNKYKDYYKAKEIAAEVMLESVFSILSSCDEINLSSFFTQLWQFYNVYTNCYLYAGRQIQWSTLGFGKAQVTYHLFYEALVMSEFALNYGIVFTSDDLGKLCSVLCLEEKPREHLLKDLESIKSLFSKSPGNLCQICIHRDVDQWIWVLPVLHTFSSASNQNDSSTAIKWTQDDVWAGLEGLEYSSLLNRYPKRDLVQQMVKKKHLLKADRALIRSWLFLVPVEQLNRFFEEIPITILDGLKACCYKFSQRSYLDIEVCSQANILTQLDDCNLTNFRRLVSEIISKSWPKDEGGNPVTDFDVILQHLMEWTDATYIFKLFGTDSICERAEDLQELVMLSDSVFLQTIDNLMSGDVLMKHLQCILKNEKQCLAICRLSKLCFRFTSFFSLLWVCLFTLVSSFLVNLSEIEKKHKEDLGQFKLNDLMILRTLKDPHKVDNDDAILYYGMTWSILDMAESLLAYRNSHIFINFWKREAQEFAEEDLEEDDEDQEETLEFLQKYVFNPCVKAYKELYANINSGTVTFEALDDFLKDFQNRYDELQKELRTMCRLKRGDNGTWIGERVKQIEQYHQLNDAFDSAKVINKLKDFLKLSGDFQTLDTLLQFAGDFENYKRNPLNCISNEVMKTKKVLTEITKERAECLQEVLLRKDFFSWVRDELEDVNELKVFVDLASISAGENDMDVDRVACFHDAVLGYSSLLYEVKTIFGFEQLMQCLKKLWKSLESDKALPKKLKDSARHIEWLKTVKESHGSVELSSLSLATAINKKGVYIIQAPSDNKKITADSVVRLNLPEDEDQELRSYNLEELKELLNKLMLMSGKGDQGKAEVEKFSEVFSNVQRLTSSFIDLYLAGNMLFRSWKATISCWDEVHAGVRMSFNVEGIDDLETHGPLTELLPNICKTMERLLDEWVHFMNKERAQLYYLNYYSAEQLVYLCQEFQKRDISEEALGMLSFVKKDCNKMDLVKALCRKTSTAKSSLSLGRPDKMAFAQDLQKCTSLIEKLVVVWTFFMNYMSSVFSECLDMDTLGNCLAALAATEETPVVRDLHPSVQQGRPNLVLCPSSEILSTSIAIYMHSASQPLPSYDEVLLCTTQTTFEEVALFFRRCLTPGCRGKKIYSLLYADELGYDTAYKSEQLFQQLVAQGIADYNLVIICNSDREHCYIPSVFSQFKVHMITQKPLADIQAYLKDHFTVQSDVISGASCFMNGLSVGIVASTRAGVGKSLYVKRLHKKLEKKYPSKKPILKIIRLINPVVDENKVLQTLLPFLRREHKEKPVIFHIDITSSVNSGISEFLFKLLVLQYLMDSEGRIWKRQSRQLYIIEILESPNLFSQKPLRSASHARPYTFIDLFPKISCRSPKEVLSSHTQESSNACGDPGMDMEEFCSECFQRPYQYLIRFEQRQNLDTFKYITDSVEGTPERCLQVFLLYCGIMDPSWSELRNFTWFLNLQLRDCESSIFCNHELVGDTLQGFKTFVVNFMILMAKDFATPSLHIADQSPGMHAFNLHGVREEDLAPFLMRKKWESEPHPYVFFNEDHTSLTFIGFHLRPNNVGGIDAIHPKNGSVIKSNIMTPQLYEGLRLQRVPFNVDFDNLPRHDKISKLSMVLGIQWPFDPDETYELTMDNMLKILAIKMRFRCGIPVVIMGETGCGKTRLIKFLCSLAKALEETENMKLVKVHGGTSADTIYKKILEAQDVALYNAENHSCDTVLFFDEANTTDAISSIKEALCDHTVDGEPLQENSRLKIIAACNPYRKHTDEMIDRLESAGLGYRVKADETKERLGSIPLRQLVYRVHALPPSMMPLVWDFGQLNDETEKKYIQQIIQRLSGKLQLSANNIQLLTNVLSTSQSYMRKRNDECSFVSLRDVERCVEVFRWFYNHNEMIFKALKENKVPLWKHLDIVAWCVVLAAGVCYHASLEDKESYREDICPLFPDPYKNPDNILWEITNLQDLFLSGITLRDNIARNLALKENLFMMVICIELKIPLFLVGKPGSSKSLAKTIVADAMQGQAAHTELYKFLKQIHLVSFQCSPHSTPEGIIGTFKQCARFQEGKNLEEYISVVVLDEIGLAEDSPKMPLKTLHPLLEDGCIEDDPLPHQKVGFIGISNWALDPAKMNRGLFVSRGDPCEEELIESAMGICSSDKIILNKVSSYFPDFAQAYQKVCNIQRRQNKEYFGLRDFYSLIKMVFAFAKKSKSELKAEEIARAILRNFSGKDEIKALNIFMPRKGERYSNKINTMDLVMENLRSNIDQNECRYLLILTKNYAALQILQQAFSEGDQQPEIIFGSSFPKDQEYTQICRNINRVKMCMETGQMVVLLNLQNLYESLYDALNQYYVYLAGQKYVDLGLGTHRVKCRVHADFRLIVIEEKEVVHKDFPIPLINRLEKHYLDINTVLGQMQQAVVIELEDWITKFTTFNAEQLGIEQQKYCPSDVFVGYHSDTCASVIVQVTENLEENDPEHRAEVKERAKMVLLNCAAPDSVIRHGNKELIDEYFKRQTHSSLLEFLVSHVQSRLGYHKSYTEITTFSRLLTSADRNLLEDGLVDQVDSIEVLSLQQFDTEYSFLKKIRGFLDGSTGNQILIIQTDFEDSSQGAHLVASAKYSTVNEINKVNLEDVSVFVYFITKLPRMHGGTSYVGFRGGLWRSIHIDDLRRSKDMVSDVTALQNLTISQLFQVKGVFAPTETQTAESRDPGGNEMEIQMEDSEPNDAMDVHVFSCFMQVIDTTILIRSCVQNAIGLLRDDDSIPSRNTRRVEILIDLLSTKDQIQESFLKMLKARLFEMLKGQEDVGYAAQEWVIREASNPNALQEAGTFRQTLWKRIQTAVTPNLAYLLSVVDCDANMEILVDPELPDYVKSLWMLIFENKALLNISYNLAFSLIKVSSNLLWNGNVMPFSWKIKDYLEGIWAQAQYIADHQGMSKFLSIYLQAPLGQHISPLSKEEQIDLFLRYKRDFIVLTMNVSSNTELKLMELAFSLCIEEYQQLKEIPELTLPLVHLVYHTFQHRLQTLSRILALNPSILEPLYLKASEPESVMNRGQMVIDVYAALFCLEILQESVLTPSPQSWLCNVKNVQMAIELLCSENYLQGQSPACLWNSLFAMALFAEHVLLGNNIQNPDINDMLQVHTIYLGKVRSHIRTNKFGVPVCAICQEDPKKPVILRCEHIFCQPCIRRWLDSGRTSCPLCKEDIPGDFPINVSQDLMVAIQSYIQFRQQCNGFFIDIICTLCFKDNTPPDQEVIHQLLNFLFTTKELAPGATGKQLRNYTKALSPFDDAIDKTPVIRSMNVTLHRLFLKEEADFLKSYLQTVDPRRTQHPSVRSLQEIARIRLALDVASRKFFQESNQAGEGEFMQNVAHLCTGSGNDWHRVYIIRKLVNQHGIETIQRAFKDPAFRWLFPPGIFVQEVTTPTRDLYTFLIKLDLFLVCGDGYKLLRDGLGRALLESSEESIVKAQEVLHAYTHYSFPPLLFCQHTYSISVTPQVHDSVKAHIQNMTFLQDDTTQRFVQSLLNNSRPLLIVGPRMLSVQSTVTGLATHFAAVLLSLQNNLVAPLRNLAFFPNRMQVRTWVSCLRLGLLMVVFSLHRQEVDRTQTGHVLGNADRQDMTAAPDRDIAVPVFIILRLLTHLAMLLGAEEDQPLSLNTLGKSADETTTVIHLVIRGMNQNAQQPGHCMSIKNEIEMVITPHLNEALRKVNGMIRSDDRISSNPIVKIVYGDPLSNGDRMTFPPDSRLHCSKLWSCRERISVEYLQHLVQQKNGKELVPVLRTFLEKENELRMVKFLPEILNLQKELIKIFQSSREADQLSVEEFLESRGTGEIKLSDELLEDLSMRSEISFLLPRRQGKGLCATALVNYLITLHNSFVHSMERFSNEEQRFSISASDVMDLHVIGYEVERDLIPIILSNCQYNMQSGQGTTQEFDLDKIQRQIASRFLQGKPRITLFGLPTFTLAHDLNYDNIFMDVKKRLPQESLPNSTINSICRDLNAYSDVCEALHIVDVTLGFLATSEGNAEYPLSTYVEKDLQMVEETNALTRCHLKHIIAVWQLLTALKSEHLLRLKRVRCHQPLNTFLEQHGSNLFLLELHEMILLKLKKPHSTDAFKPHWALTLILIIQSSCLQLNQRGRCRSDKYNITFIMK</sequence>
<dbReference type="SMART" id="SM00382">
    <property type="entry name" value="AAA"/>
    <property type="match status" value="2"/>
</dbReference>
<dbReference type="PROSITE" id="PS00518">
    <property type="entry name" value="ZF_RING_1"/>
    <property type="match status" value="1"/>
</dbReference>
<dbReference type="GO" id="GO:0016887">
    <property type="term" value="F:ATP hydrolysis activity"/>
    <property type="evidence" value="ECO:0007669"/>
    <property type="project" value="InterPro"/>
</dbReference>
<dbReference type="GO" id="GO:0002040">
    <property type="term" value="P:sprouting angiogenesis"/>
    <property type="evidence" value="ECO:0007669"/>
    <property type="project" value="TreeGrafter"/>
</dbReference>
<organism evidence="9 10">
    <name type="scientific">Leptobrachium leishanense</name>
    <name type="common">Leishan spiny toad</name>
    <dbReference type="NCBI Taxonomy" id="445787"/>
    <lineage>
        <taxon>Eukaryota</taxon>
        <taxon>Metazoa</taxon>
        <taxon>Chordata</taxon>
        <taxon>Craniata</taxon>
        <taxon>Vertebrata</taxon>
        <taxon>Euteleostomi</taxon>
        <taxon>Amphibia</taxon>
        <taxon>Batrachia</taxon>
        <taxon>Anura</taxon>
        <taxon>Pelobatoidea</taxon>
        <taxon>Megophryidae</taxon>
        <taxon>Leptobrachium</taxon>
    </lineage>
</organism>
<dbReference type="Proteomes" id="UP000694569">
    <property type="component" value="Unplaced"/>
</dbReference>
<evidence type="ECO:0000256" key="1">
    <source>
        <dbReference type="ARBA" id="ARBA00022679"/>
    </source>
</evidence>
<dbReference type="InterPro" id="IPR003593">
    <property type="entry name" value="AAA+_ATPase"/>
</dbReference>
<dbReference type="GO" id="GO:0004842">
    <property type="term" value="F:ubiquitin-protein transferase activity"/>
    <property type="evidence" value="ECO:0007669"/>
    <property type="project" value="InterPro"/>
</dbReference>
<reference evidence="9" key="1">
    <citation type="submission" date="2025-08" db="UniProtKB">
        <authorList>
            <consortium name="Ensembl"/>
        </authorList>
    </citation>
    <scope>IDENTIFICATION</scope>
</reference>
<dbReference type="CDD" id="cd16561">
    <property type="entry name" value="RING-HC_RNF213"/>
    <property type="match status" value="1"/>
</dbReference>
<keyword evidence="3 6" id="KW-0863">Zinc-finger</keyword>
<dbReference type="GO" id="GO:0008270">
    <property type="term" value="F:zinc ion binding"/>
    <property type="evidence" value="ECO:0007669"/>
    <property type="project" value="UniProtKB-KW"/>
</dbReference>
<evidence type="ECO:0000313" key="10">
    <source>
        <dbReference type="Proteomes" id="UP000694569"/>
    </source>
</evidence>
<dbReference type="Gene3D" id="3.40.50.300">
    <property type="entry name" value="P-loop containing nucleotide triphosphate hydrolases"/>
    <property type="match status" value="2"/>
</dbReference>
<dbReference type="GO" id="GO:2000051">
    <property type="term" value="P:negative regulation of non-canonical Wnt signaling pathway"/>
    <property type="evidence" value="ECO:0007669"/>
    <property type="project" value="TreeGrafter"/>
</dbReference>
<protein>
    <recommendedName>
        <fullName evidence="8">RING-type domain-containing protein</fullName>
    </recommendedName>
</protein>
<dbReference type="PANTHER" id="PTHR22605">
    <property type="entry name" value="RZ-TYPE DOMAIN-CONTAINING PROTEIN"/>
    <property type="match status" value="1"/>
</dbReference>
<evidence type="ECO:0000256" key="5">
    <source>
        <dbReference type="ARBA" id="ARBA00022833"/>
    </source>
</evidence>
<dbReference type="GO" id="GO:0016020">
    <property type="term" value="C:membrane"/>
    <property type="evidence" value="ECO:0007669"/>
    <property type="project" value="TreeGrafter"/>
</dbReference>
<dbReference type="OrthoDB" id="2423195at2759"/>
<dbReference type="PROSITE" id="PS50089">
    <property type="entry name" value="ZF_RING_2"/>
    <property type="match status" value="1"/>
</dbReference>
<keyword evidence="2" id="KW-0479">Metal-binding</keyword>
<dbReference type="FunFam" id="3.40.50.300:FF:002689">
    <property type="entry name" value="Predicted protein"/>
    <property type="match status" value="1"/>
</dbReference>
<feature type="coiled-coil region" evidence="7">
    <location>
        <begin position="724"/>
        <end position="751"/>
    </location>
</feature>
<dbReference type="SUPFAM" id="SSF57850">
    <property type="entry name" value="RING/U-box"/>
    <property type="match status" value="1"/>
</dbReference>
<evidence type="ECO:0000256" key="7">
    <source>
        <dbReference type="SAM" id="Coils"/>
    </source>
</evidence>
<feature type="domain" description="RING-type" evidence="8">
    <location>
        <begin position="3340"/>
        <end position="3379"/>
    </location>
</feature>
<dbReference type="Gene3D" id="3.30.40.10">
    <property type="entry name" value="Zinc/RING finger domain, C3HC4 (zinc finger)"/>
    <property type="match status" value="1"/>
</dbReference>
<reference evidence="9" key="2">
    <citation type="submission" date="2025-09" db="UniProtKB">
        <authorList>
            <consortium name="Ensembl"/>
        </authorList>
    </citation>
    <scope>IDENTIFICATION</scope>
</reference>
<dbReference type="InterPro" id="IPR013083">
    <property type="entry name" value="Znf_RING/FYVE/PHD"/>
</dbReference>
<dbReference type="InterPro" id="IPR018957">
    <property type="entry name" value="Znf_C3HC4_RING-type"/>
</dbReference>
<dbReference type="InterPro" id="IPR001841">
    <property type="entry name" value="Znf_RING"/>
</dbReference>
<dbReference type="Pfam" id="PF00097">
    <property type="entry name" value="zf-C3HC4"/>
    <property type="match status" value="1"/>
</dbReference>
<keyword evidence="5" id="KW-0862">Zinc</keyword>
<dbReference type="InterPro" id="IPR031248">
    <property type="entry name" value="RNF213"/>
</dbReference>
<evidence type="ECO:0000256" key="6">
    <source>
        <dbReference type="PROSITE-ProRule" id="PRU00175"/>
    </source>
</evidence>
<dbReference type="GeneTree" id="ENSGT00630000089884"/>
<keyword evidence="7" id="KW-0175">Coiled coil</keyword>
<accession>A0A8C5R9N5</accession>
<dbReference type="SMART" id="SM00184">
    <property type="entry name" value="RING"/>
    <property type="match status" value="1"/>
</dbReference>
<evidence type="ECO:0000256" key="2">
    <source>
        <dbReference type="ARBA" id="ARBA00022723"/>
    </source>
</evidence>
<dbReference type="PANTHER" id="PTHR22605:SF16">
    <property type="entry name" value="E3 UBIQUITIN-PROTEIN LIGASE RNF213"/>
    <property type="match status" value="1"/>
</dbReference>
<dbReference type="GO" id="GO:0006511">
    <property type="term" value="P:ubiquitin-dependent protein catabolic process"/>
    <property type="evidence" value="ECO:0007669"/>
    <property type="project" value="TreeGrafter"/>
</dbReference>
<dbReference type="FunFam" id="3.40.50.300:FF:000491">
    <property type="entry name" value="E3 ubiquitin-protein ligase RNF213"/>
    <property type="match status" value="1"/>
</dbReference>
<evidence type="ECO:0000313" key="9">
    <source>
        <dbReference type="Ensembl" id="ENSLLEP00000049281.1"/>
    </source>
</evidence>
<dbReference type="InterPro" id="IPR017907">
    <property type="entry name" value="Znf_RING_CS"/>
</dbReference>
<dbReference type="InterPro" id="IPR003959">
    <property type="entry name" value="ATPase_AAA_core"/>
</dbReference>
<proteinExistence type="predicted"/>
<keyword evidence="10" id="KW-1185">Reference proteome</keyword>
<dbReference type="Pfam" id="PF00004">
    <property type="entry name" value="AAA"/>
    <property type="match status" value="1"/>
</dbReference>
<dbReference type="Ensembl" id="ENSLLET00000051201.1">
    <property type="protein sequence ID" value="ENSLLEP00000049281.1"/>
    <property type="gene ID" value="ENSLLEG00000031011.1"/>
</dbReference>
<dbReference type="InterPro" id="IPR027417">
    <property type="entry name" value="P-loop_NTPase"/>
</dbReference>
<dbReference type="GO" id="GO:0005829">
    <property type="term" value="C:cytosol"/>
    <property type="evidence" value="ECO:0007669"/>
    <property type="project" value="TreeGrafter"/>
</dbReference>